<dbReference type="EMBL" id="MRUL01000009">
    <property type="protein sequence ID" value="OON39453.1"/>
    <property type="molecule type" value="Genomic_DNA"/>
</dbReference>
<proteinExistence type="predicted"/>
<organism evidence="2 3">
    <name type="scientific">Izhakiella australiensis</name>
    <dbReference type="NCBI Taxonomy" id="1926881"/>
    <lineage>
        <taxon>Bacteria</taxon>
        <taxon>Pseudomonadati</taxon>
        <taxon>Pseudomonadota</taxon>
        <taxon>Gammaproteobacteria</taxon>
        <taxon>Enterobacterales</taxon>
        <taxon>Erwiniaceae</taxon>
        <taxon>Izhakiella</taxon>
    </lineage>
</organism>
<keyword evidence="1" id="KW-0812">Transmembrane</keyword>
<accession>A0A1S8YLA5</accession>
<dbReference type="Proteomes" id="UP000190667">
    <property type="component" value="Unassembled WGS sequence"/>
</dbReference>
<sequence length="75" mass="8245">MQEQTPDFLHRLAVSIPAAAARVDLLSAKQIVSADGCYLTLISMIYLLFHLTFLSFTAPALADPGEDAARRSYFL</sequence>
<dbReference type="AlphaFoldDB" id="A0A1S8YLA5"/>
<gene>
    <name evidence="2" type="ORF">BTJ39_14365</name>
</gene>
<name>A0A1S8YLA5_9GAMM</name>
<reference evidence="2 3" key="1">
    <citation type="submission" date="2016-12" db="EMBL/GenBank/DDBJ databases">
        <title>Izhakiella australiana sp. nov. of genus Izhakiella isolated from Australian desert.</title>
        <authorList>
            <person name="Ji M."/>
        </authorList>
    </citation>
    <scope>NUCLEOTIDE SEQUENCE [LARGE SCALE GENOMIC DNA]</scope>
    <source>
        <strain evidence="2 3">D4N98</strain>
    </source>
</reference>
<evidence type="ECO:0000313" key="2">
    <source>
        <dbReference type="EMBL" id="OON39453.1"/>
    </source>
</evidence>
<evidence type="ECO:0000256" key="1">
    <source>
        <dbReference type="SAM" id="Phobius"/>
    </source>
</evidence>
<keyword evidence="1" id="KW-1133">Transmembrane helix</keyword>
<dbReference type="RefSeq" id="WP_078003387.1">
    <property type="nucleotide sequence ID" value="NZ_MRUL01000009.1"/>
</dbReference>
<feature type="transmembrane region" description="Helical" evidence="1">
    <location>
        <begin position="38"/>
        <end position="62"/>
    </location>
</feature>
<evidence type="ECO:0000313" key="3">
    <source>
        <dbReference type="Proteomes" id="UP000190667"/>
    </source>
</evidence>
<keyword evidence="3" id="KW-1185">Reference proteome</keyword>
<keyword evidence="1" id="KW-0472">Membrane</keyword>
<comment type="caution">
    <text evidence="2">The sequence shown here is derived from an EMBL/GenBank/DDBJ whole genome shotgun (WGS) entry which is preliminary data.</text>
</comment>
<protein>
    <submittedName>
        <fullName evidence="2">Uncharacterized protein</fullName>
    </submittedName>
</protein>